<dbReference type="EMBL" id="NGMM01000002">
    <property type="protein sequence ID" value="OTP17348.1"/>
    <property type="molecule type" value="Genomic_DNA"/>
</dbReference>
<accession>A0A242K844</accession>
<reference evidence="3" key="3">
    <citation type="submission" date="2024-03" db="EMBL/GenBank/DDBJ databases">
        <title>The Genome Sequence of Enterococcus sp. DIV0242b.</title>
        <authorList>
            <consortium name="The Broad Institute Genomics Platform"/>
            <consortium name="The Broad Institute Microbial Omics Core"/>
            <consortium name="The Broad Institute Genomic Center for Infectious Diseases"/>
            <person name="Earl A."/>
            <person name="Manson A."/>
            <person name="Gilmore M."/>
            <person name="Schwartman J."/>
            <person name="Shea T."/>
            <person name="Abouelleil A."/>
            <person name="Cao P."/>
            <person name="Chapman S."/>
            <person name="Cusick C."/>
            <person name="Young S."/>
            <person name="Neafsey D."/>
            <person name="Nusbaum C."/>
            <person name="Birren B."/>
        </authorList>
    </citation>
    <scope>NUCLEOTIDE SEQUENCE</scope>
    <source>
        <strain evidence="3">9E7_DIV0242</strain>
    </source>
</reference>
<organism evidence="1">
    <name type="scientific">Candidatus Enterococcus clewellii</name>
    <dbReference type="NCBI Taxonomy" id="1834193"/>
    <lineage>
        <taxon>Bacteria</taxon>
        <taxon>Bacillati</taxon>
        <taxon>Bacillota</taxon>
        <taxon>Bacilli</taxon>
        <taxon>Lactobacillales</taxon>
        <taxon>Enterococcaceae</taxon>
        <taxon>Enterococcus</taxon>
    </lineage>
</organism>
<dbReference type="Proteomes" id="UP000195141">
    <property type="component" value="Chromosome"/>
</dbReference>
<dbReference type="EMBL" id="NGMM01000002">
    <property type="protein sequence ID" value="OTP17345.1"/>
    <property type="molecule type" value="Genomic_DNA"/>
</dbReference>
<dbReference type="EMBL" id="CP147247">
    <property type="protein sequence ID" value="WYJ90954.1"/>
    <property type="molecule type" value="Genomic_DNA"/>
</dbReference>
<name>A0A242K844_9ENTE</name>
<evidence type="ECO:0000313" key="5">
    <source>
        <dbReference type="EMBL" id="WYJ90958.1"/>
    </source>
</evidence>
<evidence type="ECO:0000313" key="1">
    <source>
        <dbReference type="EMBL" id="OTP17345.1"/>
    </source>
</evidence>
<evidence type="ECO:0000313" key="2">
    <source>
        <dbReference type="EMBL" id="OTP17348.1"/>
    </source>
</evidence>
<reference evidence="1" key="1">
    <citation type="submission" date="2017-05" db="EMBL/GenBank/DDBJ databases">
        <title>The Genome Sequence of Enterococcus sp. 9E7_DIV0242.</title>
        <authorList>
            <consortium name="The Broad Institute Genomics Platform"/>
            <consortium name="The Broad Institute Genomic Center for Infectious Diseases"/>
            <person name="Earl A."/>
            <person name="Manson A."/>
            <person name="Schwartman J."/>
            <person name="Gilmore M."/>
            <person name="Abouelleil A."/>
            <person name="Cao P."/>
            <person name="Chapman S."/>
            <person name="Cusick C."/>
            <person name="Shea T."/>
            <person name="Young S."/>
            <person name="Neafsey D."/>
            <person name="Nusbaum C."/>
            <person name="Birren B."/>
        </authorList>
    </citation>
    <scope>NUCLEOTIDE SEQUENCE [LARGE SCALE GENOMIC DNA]</scope>
    <source>
        <strain evidence="1">9E7_DIV0242</strain>
    </source>
</reference>
<sequence length="31" mass="3730">MKKMTKDQQEKVKGGKFCVVDAWGFKLFCWY</sequence>
<gene>
    <name evidence="1" type="ORF">A5888_001483</name>
    <name evidence="2" type="ORF">A5888_001486</name>
    <name evidence="3" type="ORF">A5888_002722</name>
    <name evidence="4" type="ORF">A5888_002723</name>
    <name evidence="5" type="ORF">A5888_002726</name>
</gene>
<evidence type="ECO:0000313" key="6">
    <source>
        <dbReference type="Proteomes" id="UP000195141"/>
    </source>
</evidence>
<evidence type="ECO:0000313" key="4">
    <source>
        <dbReference type="EMBL" id="WYJ90955.1"/>
    </source>
</evidence>
<evidence type="ECO:0000313" key="3">
    <source>
        <dbReference type="EMBL" id="WYJ90954.1"/>
    </source>
</evidence>
<proteinExistence type="predicted"/>
<protein>
    <submittedName>
        <fullName evidence="1">Uncharacterized protein</fullName>
    </submittedName>
</protein>
<reference evidence="3" key="2">
    <citation type="submission" date="2017-05" db="EMBL/GenBank/DDBJ databases">
        <authorList>
            <consortium name="The Broad Institute Genomics Platform"/>
            <consortium name="The Broad Institute Genomic Center for Infectious Diseases"/>
            <person name="Earl A."/>
            <person name="Manson A."/>
            <person name="Schwartman J."/>
            <person name="Gilmore M."/>
            <person name="Abouelleil A."/>
            <person name="Cao P."/>
            <person name="Chapman S."/>
            <person name="Cusick C."/>
            <person name="Shea T."/>
            <person name="Young S."/>
            <person name="Neafsey D."/>
            <person name="Nusbaum C."/>
            <person name="Birren B."/>
        </authorList>
    </citation>
    <scope>NUCLEOTIDE SEQUENCE</scope>
    <source>
        <strain evidence="3">9E7_DIV0242</strain>
    </source>
</reference>
<dbReference type="EMBL" id="CP147247">
    <property type="protein sequence ID" value="WYJ90955.1"/>
    <property type="molecule type" value="Genomic_DNA"/>
</dbReference>
<keyword evidence="6" id="KW-1185">Reference proteome</keyword>
<dbReference type="EMBL" id="CP147247">
    <property type="protein sequence ID" value="WYJ90958.1"/>
    <property type="molecule type" value="Genomic_DNA"/>
</dbReference>
<dbReference type="AlphaFoldDB" id="A0A242K844"/>